<sequence>MDHDDFVAGDKKKSKDIHQKKDKTLESEKKKREKDSSDEDYVPTKEEKRSAKQKGRGRGRSKRDPPSSPAPQLQTRQTIPKKDDAASADKNTDNDNKENQNKENESVNVVGPSIQSSDSLSNQLQDNHPTSNKKKAVKRKLTDFMPHPEGDTVSNVEKEKKQEEEEEEGPPLKKRKKVAPWTDCEHSKFTQALELFGRDWKQISTFMGTRDEASIRSHAQVHFIKLLKKGEALPSKVLESGNGYTLSGNKLNKHSSIVKRMFGKLENVPMIDGVISDEEGAAKMRRQATKNDEDIDKKKEAAVEDGKEKEQTTTDATAAAKKKTHKKRRPKCDDSSDVTTDDDGQVFVSKIGSEPLVLRRSTRERKCTRWVPHLDDNEFCLRSDIELYAPYQMNPSKKERTQPFQVLKSISIDTTVLKKIIIEYCPNALIVAELHAHLCQENEIVGLLAGSVTQTKVCVDGVESYQHTCRVVRCYPLLEEQHAAREVNADPCDQIKITQEIVDNGLQVVGWYHSHPTFQNYPSNRDLDQHMSVKVTHRRDSHSIANKHHSQANDTFTPQPYIGLIIGSWSSATSSAEYRWFDVLKDDDGSFLPVQFNTPSPAPLSSLTSNSWLFQQIRALVERYSNEGYDEVRTNLASPWVPNSSGEPITNDIKNGSQECTSISREEKILQSLTSNIVADTSEKQMFVGEIMQLFRQMQPIWWKP</sequence>
<feature type="compositionally biased region" description="Basic residues" evidence="9">
    <location>
        <begin position="51"/>
        <end position="61"/>
    </location>
</feature>
<feature type="compositionally biased region" description="Basic and acidic residues" evidence="9">
    <location>
        <begin position="289"/>
        <end position="312"/>
    </location>
</feature>
<dbReference type="PANTHER" id="PTHR10410">
    <property type="entry name" value="EUKARYOTIC TRANSLATION INITIATION FACTOR 3 -RELATED"/>
    <property type="match status" value="1"/>
</dbReference>
<evidence type="ECO:0000256" key="2">
    <source>
        <dbReference type="ARBA" id="ARBA00022723"/>
    </source>
</evidence>
<feature type="compositionally biased region" description="Basic and acidic residues" evidence="9">
    <location>
        <begin position="80"/>
        <end position="105"/>
    </location>
</feature>
<dbReference type="Gene3D" id="3.40.140.10">
    <property type="entry name" value="Cytidine Deaminase, domain 2"/>
    <property type="match status" value="1"/>
</dbReference>
<organism evidence="12 13">
    <name type="scientific">Reticulomyxa filosa</name>
    <dbReference type="NCBI Taxonomy" id="46433"/>
    <lineage>
        <taxon>Eukaryota</taxon>
        <taxon>Sar</taxon>
        <taxon>Rhizaria</taxon>
        <taxon>Retaria</taxon>
        <taxon>Foraminifera</taxon>
        <taxon>Monothalamids</taxon>
        <taxon>Reticulomyxidae</taxon>
        <taxon>Reticulomyxa</taxon>
    </lineage>
</organism>
<keyword evidence="4" id="KW-0862">Zinc</keyword>
<dbReference type="InterPro" id="IPR006447">
    <property type="entry name" value="Myb_dom_plants"/>
</dbReference>
<evidence type="ECO:0008006" key="14">
    <source>
        <dbReference type="Google" id="ProtNLM"/>
    </source>
</evidence>
<evidence type="ECO:0000313" key="12">
    <source>
        <dbReference type="EMBL" id="ETO15507.1"/>
    </source>
</evidence>
<protein>
    <recommendedName>
        <fullName evidence="14">Myb-like, SWIRM and MPN domain-containing protein 1</fullName>
    </recommendedName>
</protein>
<dbReference type="InterPro" id="IPR009057">
    <property type="entry name" value="Homeodomain-like_sf"/>
</dbReference>
<dbReference type="InterPro" id="IPR000555">
    <property type="entry name" value="JAMM/MPN+_dom"/>
</dbReference>
<evidence type="ECO:0000259" key="11">
    <source>
        <dbReference type="PROSITE" id="PS51294"/>
    </source>
</evidence>
<dbReference type="Pfam" id="PF14464">
    <property type="entry name" value="Prok-JAB"/>
    <property type="match status" value="1"/>
</dbReference>
<dbReference type="OMA" id="FTSHAQK"/>
<dbReference type="InterPro" id="IPR050242">
    <property type="entry name" value="JAMM_MPN+_peptidase_M67A"/>
</dbReference>
<dbReference type="PROSITE" id="PS50249">
    <property type="entry name" value="MPN"/>
    <property type="match status" value="1"/>
</dbReference>
<reference evidence="12 13" key="1">
    <citation type="journal article" date="2013" name="Curr. Biol.">
        <title>The Genome of the Foraminiferan Reticulomyxa filosa.</title>
        <authorList>
            <person name="Glockner G."/>
            <person name="Hulsmann N."/>
            <person name="Schleicher M."/>
            <person name="Noegel A.A."/>
            <person name="Eichinger L."/>
            <person name="Gallinger C."/>
            <person name="Pawlowski J."/>
            <person name="Sierra R."/>
            <person name="Euteneuer U."/>
            <person name="Pillet L."/>
            <person name="Moustafa A."/>
            <person name="Platzer M."/>
            <person name="Groth M."/>
            <person name="Szafranski K."/>
            <person name="Schliwa M."/>
        </authorList>
    </citation>
    <scope>NUCLEOTIDE SEQUENCE [LARGE SCALE GENOMIC DNA]</scope>
</reference>
<name>X6MPZ9_RETFI</name>
<gene>
    <name evidence="12" type="ORF">RFI_21857</name>
</gene>
<dbReference type="SUPFAM" id="SSF102712">
    <property type="entry name" value="JAB1/MPN domain"/>
    <property type="match status" value="1"/>
</dbReference>
<dbReference type="GO" id="GO:0003677">
    <property type="term" value="F:DNA binding"/>
    <property type="evidence" value="ECO:0007669"/>
    <property type="project" value="InterPro"/>
</dbReference>
<dbReference type="SUPFAM" id="SSF46689">
    <property type="entry name" value="Homeodomain-like"/>
    <property type="match status" value="1"/>
</dbReference>
<dbReference type="GO" id="GO:0006508">
    <property type="term" value="P:proteolysis"/>
    <property type="evidence" value="ECO:0007669"/>
    <property type="project" value="UniProtKB-KW"/>
</dbReference>
<keyword evidence="1" id="KW-0645">Protease</keyword>
<evidence type="ECO:0000313" key="13">
    <source>
        <dbReference type="Proteomes" id="UP000023152"/>
    </source>
</evidence>
<feature type="region of interest" description="Disordered" evidence="9">
    <location>
        <begin position="1"/>
        <end position="179"/>
    </location>
</feature>
<dbReference type="Pfam" id="PF00249">
    <property type="entry name" value="Myb_DNA-binding"/>
    <property type="match status" value="1"/>
</dbReference>
<evidence type="ECO:0000256" key="3">
    <source>
        <dbReference type="ARBA" id="ARBA00022801"/>
    </source>
</evidence>
<keyword evidence="6" id="KW-0482">Metalloprotease</keyword>
<evidence type="ECO:0000256" key="7">
    <source>
        <dbReference type="ARBA" id="ARBA00023163"/>
    </source>
</evidence>
<keyword evidence="3" id="KW-0378">Hydrolase</keyword>
<dbReference type="SMART" id="SM00717">
    <property type="entry name" value="SANT"/>
    <property type="match status" value="1"/>
</dbReference>
<evidence type="ECO:0000259" key="10">
    <source>
        <dbReference type="PROSITE" id="PS50249"/>
    </source>
</evidence>
<feature type="domain" description="HTH myb-type" evidence="11">
    <location>
        <begin position="173"/>
        <end position="227"/>
    </location>
</feature>
<accession>X6MPZ9</accession>
<dbReference type="PROSITE" id="PS51294">
    <property type="entry name" value="HTH_MYB"/>
    <property type="match status" value="1"/>
</dbReference>
<feature type="compositionally biased region" description="Basic and acidic residues" evidence="9">
    <location>
        <begin position="1"/>
        <end position="35"/>
    </location>
</feature>
<dbReference type="EMBL" id="ASPP01019061">
    <property type="protein sequence ID" value="ETO15507.1"/>
    <property type="molecule type" value="Genomic_DNA"/>
</dbReference>
<dbReference type="OrthoDB" id="118550at2759"/>
<feature type="compositionally biased region" description="Low complexity" evidence="9">
    <location>
        <begin position="106"/>
        <end position="127"/>
    </location>
</feature>
<dbReference type="CDD" id="cd00167">
    <property type="entry name" value="SANT"/>
    <property type="match status" value="1"/>
</dbReference>
<dbReference type="InterPro" id="IPR017930">
    <property type="entry name" value="Myb_dom"/>
</dbReference>
<keyword evidence="2" id="KW-0479">Metal-binding</keyword>
<feature type="compositionally biased region" description="Basic residues" evidence="9">
    <location>
        <begin position="320"/>
        <end position="330"/>
    </location>
</feature>
<dbReference type="AlphaFoldDB" id="X6MPZ9"/>
<dbReference type="InterPro" id="IPR028090">
    <property type="entry name" value="JAB_dom_prok"/>
</dbReference>
<dbReference type="NCBIfam" id="TIGR01557">
    <property type="entry name" value="myb_SHAQKYF"/>
    <property type="match status" value="1"/>
</dbReference>
<evidence type="ECO:0000256" key="1">
    <source>
        <dbReference type="ARBA" id="ARBA00022670"/>
    </source>
</evidence>
<evidence type="ECO:0000256" key="5">
    <source>
        <dbReference type="ARBA" id="ARBA00023015"/>
    </source>
</evidence>
<dbReference type="GO" id="GO:0008237">
    <property type="term" value="F:metallopeptidase activity"/>
    <property type="evidence" value="ECO:0007669"/>
    <property type="project" value="UniProtKB-KW"/>
</dbReference>
<keyword evidence="8" id="KW-0539">Nucleus</keyword>
<evidence type="ECO:0000256" key="4">
    <source>
        <dbReference type="ARBA" id="ARBA00022833"/>
    </source>
</evidence>
<dbReference type="SMART" id="SM00232">
    <property type="entry name" value="JAB_MPN"/>
    <property type="match status" value="1"/>
</dbReference>
<feature type="domain" description="MPN" evidence="10">
    <location>
        <begin position="422"/>
        <end position="562"/>
    </location>
</feature>
<dbReference type="Proteomes" id="UP000023152">
    <property type="component" value="Unassembled WGS sequence"/>
</dbReference>
<evidence type="ECO:0000256" key="8">
    <source>
        <dbReference type="ARBA" id="ARBA00023242"/>
    </source>
</evidence>
<comment type="caution">
    <text evidence="12">The sequence shown here is derived from an EMBL/GenBank/DDBJ whole genome shotgun (WGS) entry which is preliminary data.</text>
</comment>
<feature type="compositionally biased region" description="Basic and acidic residues" evidence="9">
    <location>
        <begin position="140"/>
        <end position="163"/>
    </location>
</feature>
<dbReference type="Gene3D" id="1.10.10.60">
    <property type="entry name" value="Homeodomain-like"/>
    <property type="match status" value="1"/>
</dbReference>
<dbReference type="GO" id="GO:0046872">
    <property type="term" value="F:metal ion binding"/>
    <property type="evidence" value="ECO:0007669"/>
    <property type="project" value="UniProtKB-KW"/>
</dbReference>
<keyword evidence="5" id="KW-0805">Transcription regulation</keyword>
<keyword evidence="13" id="KW-1185">Reference proteome</keyword>
<evidence type="ECO:0000256" key="9">
    <source>
        <dbReference type="SAM" id="MobiDB-lite"/>
    </source>
</evidence>
<proteinExistence type="predicted"/>
<evidence type="ECO:0000256" key="6">
    <source>
        <dbReference type="ARBA" id="ARBA00023049"/>
    </source>
</evidence>
<dbReference type="InterPro" id="IPR037518">
    <property type="entry name" value="MPN"/>
</dbReference>
<dbReference type="InterPro" id="IPR001005">
    <property type="entry name" value="SANT/Myb"/>
</dbReference>
<keyword evidence="7" id="KW-0804">Transcription</keyword>
<feature type="region of interest" description="Disordered" evidence="9">
    <location>
        <begin position="286"/>
        <end position="339"/>
    </location>
</feature>